<keyword evidence="7" id="KW-1185">Reference proteome</keyword>
<organism evidence="6 7">
    <name type="scientific">Aquibacillus koreensis</name>
    <dbReference type="NCBI Taxonomy" id="279446"/>
    <lineage>
        <taxon>Bacteria</taxon>
        <taxon>Bacillati</taxon>
        <taxon>Bacillota</taxon>
        <taxon>Bacilli</taxon>
        <taxon>Bacillales</taxon>
        <taxon>Bacillaceae</taxon>
        <taxon>Aquibacillus</taxon>
    </lineage>
</organism>
<evidence type="ECO:0000256" key="5">
    <source>
        <dbReference type="SAM" id="Phobius"/>
    </source>
</evidence>
<reference evidence="6" key="1">
    <citation type="submission" date="2022-06" db="EMBL/GenBank/DDBJ databases">
        <title>Aquibacillus sp. a new bacterium isolated from soil saline samples.</title>
        <authorList>
            <person name="Galisteo C."/>
            <person name="De La Haba R."/>
            <person name="Sanchez-Porro C."/>
            <person name="Ventosa A."/>
        </authorList>
    </citation>
    <scope>NUCLEOTIDE SEQUENCE</scope>
    <source>
        <strain evidence="6">JCM 12387</strain>
    </source>
</reference>
<dbReference type="Proteomes" id="UP001145072">
    <property type="component" value="Unassembled WGS sequence"/>
</dbReference>
<dbReference type="GO" id="GO:0005886">
    <property type="term" value="C:plasma membrane"/>
    <property type="evidence" value="ECO:0007669"/>
    <property type="project" value="UniProtKB-SubCell"/>
</dbReference>
<evidence type="ECO:0000256" key="1">
    <source>
        <dbReference type="ARBA" id="ARBA00004141"/>
    </source>
</evidence>
<evidence type="ECO:0000313" key="6">
    <source>
        <dbReference type="EMBL" id="MDC3421616.1"/>
    </source>
</evidence>
<dbReference type="InterPro" id="IPR004995">
    <property type="entry name" value="Spore_Ger"/>
</dbReference>
<comment type="caution">
    <text evidence="6">The sequence shown here is derived from an EMBL/GenBank/DDBJ whole genome shotgun (WGS) entry which is preliminary data.</text>
</comment>
<proteinExistence type="inferred from homology"/>
<evidence type="ECO:0000313" key="7">
    <source>
        <dbReference type="Proteomes" id="UP001145072"/>
    </source>
</evidence>
<feature type="transmembrane region" description="Helical" evidence="5">
    <location>
        <begin position="289"/>
        <end position="311"/>
    </location>
</feature>
<comment type="similarity">
    <text evidence="2 4">Belongs to the GerABKA family.</text>
</comment>
<dbReference type="PANTHER" id="PTHR22550">
    <property type="entry name" value="SPORE GERMINATION PROTEIN"/>
    <property type="match status" value="1"/>
</dbReference>
<evidence type="ECO:0000256" key="4">
    <source>
        <dbReference type="PIRNR" id="PIRNR005690"/>
    </source>
</evidence>
<feature type="transmembrane region" description="Helical" evidence="5">
    <location>
        <begin position="360"/>
        <end position="377"/>
    </location>
</feature>
<dbReference type="InterPro" id="IPR050768">
    <property type="entry name" value="UPF0353/GerABKA_families"/>
</dbReference>
<name>A0A9X4AJ38_9BACI</name>
<evidence type="ECO:0000256" key="2">
    <source>
        <dbReference type="ARBA" id="ARBA00005278"/>
    </source>
</evidence>
<dbReference type="Pfam" id="PF03323">
    <property type="entry name" value="GerA"/>
    <property type="match status" value="1"/>
</dbReference>
<keyword evidence="5" id="KW-0812">Transmembrane</keyword>
<dbReference type="AlphaFoldDB" id="A0A9X4AJ38"/>
<dbReference type="GO" id="GO:0009847">
    <property type="term" value="P:spore germination"/>
    <property type="evidence" value="ECO:0007669"/>
    <property type="project" value="UniProtKB-UniRule"/>
</dbReference>
<feature type="transmembrane region" description="Helical" evidence="5">
    <location>
        <begin position="383"/>
        <end position="404"/>
    </location>
</feature>
<protein>
    <submittedName>
        <fullName evidence="6">Spore germination protein</fullName>
    </submittedName>
</protein>
<comment type="subcellular location">
    <subcellularLocation>
        <location evidence="4">Cell membrane</location>
    </subcellularLocation>
    <subcellularLocation>
        <location evidence="1">Membrane</location>
        <topology evidence="1">Multi-pass membrane protein</topology>
    </subcellularLocation>
</comment>
<keyword evidence="5" id="KW-1133">Transmembrane helix</keyword>
<dbReference type="RefSeq" id="WP_259870858.1">
    <property type="nucleotide sequence ID" value="NZ_JAMQJZ010000012.1"/>
</dbReference>
<dbReference type="EMBL" id="JAMQJZ010000012">
    <property type="protein sequence ID" value="MDC3421616.1"/>
    <property type="molecule type" value="Genomic_DNA"/>
</dbReference>
<feature type="transmembrane region" description="Helical" evidence="5">
    <location>
        <begin position="416"/>
        <end position="439"/>
    </location>
</feature>
<dbReference type="PANTHER" id="PTHR22550:SF5">
    <property type="entry name" value="LEUCINE ZIPPER PROTEIN 4"/>
    <property type="match status" value="1"/>
</dbReference>
<sequence length="490" mass="55052">MSFFRFLLKDKQENSQRESTIHKQKQKPTLEAIKQEFSNCDDLVEQSFDQIGITILFFGHLIEPNMFNRDIVEPLTSIRSEEFHSLMERKQYQKVKTSDDTVQAILKGYVAIFDKKETYIVNAFGPKERSISQSETESIITGAHDSFVESMNTNISLIRRRLNTPKLKVKKFAIGDLSNTSVFLLYIEDIVNPDLLKELENRISNVKTDIVADSSMFVQLIDNSPHSVFPQFFTTERPDVVVNKLASGKIAGLTDHSPNAFTTPTNFFEFFESPDDNNQRWIVGTLVKWMRYVAFIVTLCFTALYVSATTYSYEIIPQTILMSLAESRDRVPFPPLVEALILEIALELLREAGVRLPTKIGQTIGIVGGIVIGQAAVDAGLVSNTLIIVVAISAISSFVIPNYILSATLRIARFMLIILAGAFGNFGLVVGLVLLIIHLGSLTNLGTPYVNPVAPMHPKDLLLYFIRPPHGMKKYRPTQSISPEPDKRQK</sequence>
<dbReference type="PIRSF" id="PIRSF005690">
    <property type="entry name" value="GerBA"/>
    <property type="match status" value="1"/>
</dbReference>
<keyword evidence="3 4" id="KW-0472">Membrane</keyword>
<accession>A0A9X4AJ38</accession>
<evidence type="ECO:0000256" key="3">
    <source>
        <dbReference type="ARBA" id="ARBA00023136"/>
    </source>
</evidence>
<gene>
    <name evidence="6" type="ORF">NC661_14680</name>
</gene>